<accession>A0A1I4W3S2</accession>
<evidence type="ECO:0000313" key="3">
    <source>
        <dbReference type="EMBL" id="SFN08228.1"/>
    </source>
</evidence>
<feature type="transmembrane region" description="Helical" evidence="2">
    <location>
        <begin position="136"/>
        <end position="158"/>
    </location>
</feature>
<sequence length="349" mass="34678">MTAVPPGNRAGLPDDQPDSHPSAPRFPNDSLAPRTTEETPVISSAPLAWTLTALFTLTGCYALVRWSTAVSAGRPAAHRTAELAHLVMSVAMVVMTWTWFGTTGLTVQIALFAVFGGFFVVTAVRGIHCGYPGRLAGAAHALMAAAMVWMLAAMPLIMPMAVSASDGGHGAHGGHEGHGGSGGADHAMHAGQAGWAVAVTVVLCGVLLVAAGFWAVRAVSGGGRAGDPFAPDDPGTGAAAATGSGEPSGSGGLAPGTQDADDASTRIAHTGAARASGAAATALAEEPVPAEGRATPAGGQADRADAPVAPADRPVAPATPRLGAREDAGCHAIMSLGMVLMLAAMVAGW</sequence>
<feature type="region of interest" description="Disordered" evidence="1">
    <location>
        <begin position="276"/>
        <end position="313"/>
    </location>
</feature>
<dbReference type="InterPro" id="IPR033458">
    <property type="entry name" value="DUF5134"/>
</dbReference>
<protein>
    <recommendedName>
        <fullName evidence="5">DUF5134 domain-containing protein</fullName>
    </recommendedName>
</protein>
<dbReference type="Pfam" id="PF17197">
    <property type="entry name" value="DUF5134"/>
    <property type="match status" value="1"/>
</dbReference>
<keyword evidence="2" id="KW-0472">Membrane</keyword>
<evidence type="ECO:0000256" key="1">
    <source>
        <dbReference type="SAM" id="MobiDB-lite"/>
    </source>
</evidence>
<feature type="region of interest" description="Disordered" evidence="1">
    <location>
        <begin position="227"/>
        <end position="261"/>
    </location>
</feature>
<keyword evidence="2" id="KW-0812">Transmembrane</keyword>
<feature type="transmembrane region" description="Helical" evidence="2">
    <location>
        <begin position="328"/>
        <end position="347"/>
    </location>
</feature>
<feature type="transmembrane region" description="Helical" evidence="2">
    <location>
        <begin position="83"/>
        <end position="100"/>
    </location>
</feature>
<feature type="compositionally biased region" description="Low complexity" evidence="1">
    <location>
        <begin position="227"/>
        <end position="245"/>
    </location>
</feature>
<dbReference type="OrthoDB" id="3579838at2"/>
<feature type="transmembrane region" description="Helical" evidence="2">
    <location>
        <begin position="106"/>
        <end position="124"/>
    </location>
</feature>
<feature type="region of interest" description="Disordered" evidence="1">
    <location>
        <begin position="1"/>
        <end position="38"/>
    </location>
</feature>
<evidence type="ECO:0008006" key="5">
    <source>
        <dbReference type="Google" id="ProtNLM"/>
    </source>
</evidence>
<keyword evidence="4" id="KW-1185">Reference proteome</keyword>
<feature type="transmembrane region" description="Helical" evidence="2">
    <location>
        <begin position="41"/>
        <end position="63"/>
    </location>
</feature>
<organism evidence="3 4">
    <name type="scientific">Pseudonocardia ammonioxydans</name>
    <dbReference type="NCBI Taxonomy" id="260086"/>
    <lineage>
        <taxon>Bacteria</taxon>
        <taxon>Bacillati</taxon>
        <taxon>Actinomycetota</taxon>
        <taxon>Actinomycetes</taxon>
        <taxon>Pseudonocardiales</taxon>
        <taxon>Pseudonocardiaceae</taxon>
        <taxon>Pseudonocardia</taxon>
    </lineage>
</organism>
<keyword evidence="2" id="KW-1133">Transmembrane helix</keyword>
<reference evidence="3 4" key="1">
    <citation type="submission" date="2016-10" db="EMBL/GenBank/DDBJ databases">
        <authorList>
            <person name="de Groot N.N."/>
        </authorList>
    </citation>
    <scope>NUCLEOTIDE SEQUENCE [LARGE SCALE GENOMIC DNA]</scope>
    <source>
        <strain evidence="3 4">CGMCC 4.1877</strain>
    </source>
</reference>
<dbReference type="STRING" id="260086.SAMN05216207_1007170"/>
<feature type="compositionally biased region" description="Low complexity" evidence="1">
    <location>
        <begin position="276"/>
        <end position="290"/>
    </location>
</feature>
<evidence type="ECO:0000313" key="4">
    <source>
        <dbReference type="Proteomes" id="UP000199614"/>
    </source>
</evidence>
<dbReference type="Proteomes" id="UP000199614">
    <property type="component" value="Unassembled WGS sequence"/>
</dbReference>
<dbReference type="AlphaFoldDB" id="A0A1I4W3S2"/>
<dbReference type="EMBL" id="FOUY01000007">
    <property type="protein sequence ID" value="SFN08228.1"/>
    <property type="molecule type" value="Genomic_DNA"/>
</dbReference>
<gene>
    <name evidence="3" type="ORF">SAMN05216207_1007170</name>
</gene>
<evidence type="ECO:0000256" key="2">
    <source>
        <dbReference type="SAM" id="Phobius"/>
    </source>
</evidence>
<feature type="transmembrane region" description="Helical" evidence="2">
    <location>
        <begin position="195"/>
        <end position="216"/>
    </location>
</feature>
<name>A0A1I4W3S2_PSUAM</name>
<proteinExistence type="predicted"/>